<protein>
    <submittedName>
        <fullName evidence="3">B30.2/SPRY domain-containing protein</fullName>
    </submittedName>
</protein>
<organism evidence="2 3">
    <name type="scientific">Globodera pallida</name>
    <name type="common">Potato cyst nematode worm</name>
    <name type="synonym">Heterodera pallida</name>
    <dbReference type="NCBI Taxonomy" id="36090"/>
    <lineage>
        <taxon>Eukaryota</taxon>
        <taxon>Metazoa</taxon>
        <taxon>Ecdysozoa</taxon>
        <taxon>Nematoda</taxon>
        <taxon>Chromadorea</taxon>
        <taxon>Rhabditida</taxon>
        <taxon>Tylenchina</taxon>
        <taxon>Tylenchomorpha</taxon>
        <taxon>Tylenchoidea</taxon>
        <taxon>Heteroderidae</taxon>
        <taxon>Heteroderinae</taxon>
        <taxon>Globodera</taxon>
    </lineage>
</organism>
<keyword evidence="2" id="KW-1185">Reference proteome</keyword>
<dbReference type="InterPro" id="IPR013320">
    <property type="entry name" value="ConA-like_dom_sf"/>
</dbReference>
<dbReference type="Proteomes" id="UP000050741">
    <property type="component" value="Unassembled WGS sequence"/>
</dbReference>
<proteinExistence type="predicted"/>
<reference evidence="2" key="1">
    <citation type="submission" date="2013-12" db="EMBL/GenBank/DDBJ databases">
        <authorList>
            <person name="Aslett M."/>
        </authorList>
    </citation>
    <scope>NUCLEOTIDE SEQUENCE [LARGE SCALE GENOMIC DNA]</scope>
    <source>
        <strain evidence="2">Lindley</strain>
    </source>
</reference>
<dbReference type="Gene3D" id="2.60.120.920">
    <property type="match status" value="1"/>
</dbReference>
<dbReference type="AlphaFoldDB" id="A0A183C0D1"/>
<dbReference type="CDD" id="cd12885">
    <property type="entry name" value="SPRY_RanBP_like"/>
    <property type="match status" value="1"/>
</dbReference>
<evidence type="ECO:0000313" key="3">
    <source>
        <dbReference type="WBParaSite" id="GPLIN_000632300"/>
    </source>
</evidence>
<dbReference type="Pfam" id="PF00622">
    <property type="entry name" value="SPRY"/>
    <property type="match status" value="1"/>
</dbReference>
<dbReference type="SMART" id="SM00449">
    <property type="entry name" value="SPRY"/>
    <property type="match status" value="1"/>
</dbReference>
<dbReference type="InterPro" id="IPR043136">
    <property type="entry name" value="B30.2/SPRY_sf"/>
</dbReference>
<evidence type="ECO:0000259" key="1">
    <source>
        <dbReference type="PROSITE" id="PS50188"/>
    </source>
</evidence>
<dbReference type="PROSITE" id="PS50188">
    <property type="entry name" value="B302_SPRY"/>
    <property type="match status" value="1"/>
</dbReference>
<dbReference type="InterPro" id="IPR003877">
    <property type="entry name" value="SPRY_dom"/>
</dbReference>
<dbReference type="WBParaSite" id="GPLIN_000632300">
    <property type="protein sequence ID" value="GPLIN_000632300"/>
    <property type="gene ID" value="GPLIN_000632300"/>
</dbReference>
<evidence type="ECO:0000313" key="2">
    <source>
        <dbReference type="Proteomes" id="UP000050741"/>
    </source>
</evidence>
<dbReference type="SUPFAM" id="SSF49899">
    <property type="entry name" value="Concanavalin A-like lectins/glucanases"/>
    <property type="match status" value="1"/>
</dbReference>
<reference evidence="2" key="2">
    <citation type="submission" date="2014-05" db="EMBL/GenBank/DDBJ databases">
        <title>The genome and life-stage specific transcriptomes of Globodera pallida elucidate key aspects of plant parasitism by a cyst nematode.</title>
        <authorList>
            <person name="Cotton J.A."/>
            <person name="Lilley C.J."/>
            <person name="Jones L.M."/>
            <person name="Kikuchi T."/>
            <person name="Reid A.J."/>
            <person name="Thorpe P."/>
            <person name="Tsai I.J."/>
            <person name="Beasley H."/>
            <person name="Blok V."/>
            <person name="Cock P.J.A."/>
            <person name="Van den Akker S.E."/>
            <person name="Holroyd N."/>
            <person name="Hunt M."/>
            <person name="Mantelin S."/>
            <person name="Naghra H."/>
            <person name="Pain A."/>
            <person name="Palomares-Rius J.E."/>
            <person name="Zarowiecki M."/>
            <person name="Berriman M."/>
            <person name="Jones J.T."/>
            <person name="Urwin P.E."/>
        </authorList>
    </citation>
    <scope>NUCLEOTIDE SEQUENCE [LARGE SCALE GENOMIC DNA]</scope>
    <source>
        <strain evidence="2">Lindley</strain>
    </source>
</reference>
<sequence>MSISAESTTGEGGITAADQGLINRWDSTACHYKLALSKPDRLIVYHNGDNYGASSVRAEKQMPGNPYGIFYFEVKILAKTIGTIWIGLATKQMPLNTLVGPHKGTFAYDSLGQFWGHEVAGSFHFNGRPFIDGKPEFGVGDVIGCGVKNGQIVYTKNGQRLDTANLFVTFAAELFPCVSLANPGTKIEANFGPDFKYKF</sequence>
<dbReference type="InterPro" id="IPR001870">
    <property type="entry name" value="B30.2/SPRY"/>
</dbReference>
<accession>A0A183C0D1</accession>
<feature type="domain" description="B30.2/SPRY" evidence="1">
    <location>
        <begin position="3"/>
        <end position="196"/>
    </location>
</feature>
<reference evidence="3" key="3">
    <citation type="submission" date="2016-06" db="UniProtKB">
        <authorList>
            <consortium name="WormBaseParasite"/>
        </authorList>
    </citation>
    <scope>IDENTIFICATION</scope>
</reference>
<name>A0A183C0D1_GLOPA</name>
<dbReference type="InterPro" id="IPR044736">
    <property type="entry name" value="Gid1/RanBPM/SPLA_SPRY"/>
</dbReference>